<dbReference type="AlphaFoldDB" id="A0AAU9P8B2"/>
<evidence type="ECO:0000313" key="1">
    <source>
        <dbReference type="EMBL" id="CAH1446196.1"/>
    </source>
</evidence>
<sequence length="111" mass="13306">MKDVVIDVHYYNLFWDIFNDMTIDQNIDFIKTNRSNELQDITTSNGPLTFVGEWVAEWQVRGATKEEYQRFSEAQLQVWGKASFGWAYWSLRNINNHWSMDWMIKNGYINL</sequence>
<keyword evidence="2" id="KW-1185">Reference proteome</keyword>
<dbReference type="InterPro" id="IPR017853">
    <property type="entry name" value="GH"/>
</dbReference>
<name>A0AAU9P8B2_9ASTR</name>
<dbReference type="EMBL" id="CAKMRJ010005523">
    <property type="protein sequence ID" value="CAH1446196.1"/>
    <property type="molecule type" value="Genomic_DNA"/>
</dbReference>
<organism evidence="1 2">
    <name type="scientific">Lactuca virosa</name>
    <dbReference type="NCBI Taxonomy" id="75947"/>
    <lineage>
        <taxon>Eukaryota</taxon>
        <taxon>Viridiplantae</taxon>
        <taxon>Streptophyta</taxon>
        <taxon>Embryophyta</taxon>
        <taxon>Tracheophyta</taxon>
        <taxon>Spermatophyta</taxon>
        <taxon>Magnoliopsida</taxon>
        <taxon>eudicotyledons</taxon>
        <taxon>Gunneridae</taxon>
        <taxon>Pentapetalae</taxon>
        <taxon>asterids</taxon>
        <taxon>campanulids</taxon>
        <taxon>Asterales</taxon>
        <taxon>Asteraceae</taxon>
        <taxon>Cichorioideae</taxon>
        <taxon>Cichorieae</taxon>
        <taxon>Lactucinae</taxon>
        <taxon>Lactuca</taxon>
    </lineage>
</organism>
<accession>A0AAU9P8B2</accession>
<gene>
    <name evidence="1" type="ORF">LVIROSA_LOCUS31909</name>
</gene>
<dbReference type="Gene3D" id="3.20.20.80">
    <property type="entry name" value="Glycosidases"/>
    <property type="match status" value="1"/>
</dbReference>
<dbReference type="GO" id="GO:0005737">
    <property type="term" value="C:cytoplasm"/>
    <property type="evidence" value="ECO:0007669"/>
    <property type="project" value="TreeGrafter"/>
</dbReference>
<dbReference type="GO" id="GO:0051017">
    <property type="term" value="P:actin filament bundle assembly"/>
    <property type="evidence" value="ECO:0007669"/>
    <property type="project" value="TreeGrafter"/>
</dbReference>
<protein>
    <recommendedName>
        <fullName evidence="3">Mannan endo-1,4-beta-mannosidase</fullName>
    </recommendedName>
</protein>
<reference evidence="1 2" key="1">
    <citation type="submission" date="2022-01" db="EMBL/GenBank/DDBJ databases">
        <authorList>
            <person name="Xiong W."/>
            <person name="Schranz E."/>
        </authorList>
    </citation>
    <scope>NUCLEOTIDE SEQUENCE [LARGE SCALE GENOMIC DNA]</scope>
</reference>
<dbReference type="SUPFAM" id="SSF51445">
    <property type="entry name" value="(Trans)glycosidases"/>
    <property type="match status" value="1"/>
</dbReference>
<comment type="caution">
    <text evidence="1">The sequence shown here is derived from an EMBL/GenBank/DDBJ whole genome shotgun (WGS) entry which is preliminary data.</text>
</comment>
<dbReference type="PANTHER" id="PTHR10551">
    <property type="entry name" value="FASCIN"/>
    <property type="match status" value="1"/>
</dbReference>
<evidence type="ECO:0000313" key="2">
    <source>
        <dbReference type="Proteomes" id="UP001157418"/>
    </source>
</evidence>
<dbReference type="InterPro" id="IPR010431">
    <property type="entry name" value="Fascin"/>
</dbReference>
<evidence type="ECO:0008006" key="3">
    <source>
        <dbReference type="Google" id="ProtNLM"/>
    </source>
</evidence>
<proteinExistence type="predicted"/>
<dbReference type="GO" id="GO:0007163">
    <property type="term" value="P:establishment or maintenance of cell polarity"/>
    <property type="evidence" value="ECO:0007669"/>
    <property type="project" value="TreeGrafter"/>
</dbReference>
<dbReference type="GO" id="GO:0051015">
    <property type="term" value="F:actin filament binding"/>
    <property type="evidence" value="ECO:0007669"/>
    <property type="project" value="InterPro"/>
</dbReference>
<dbReference type="GO" id="GO:0016477">
    <property type="term" value="P:cell migration"/>
    <property type="evidence" value="ECO:0007669"/>
    <property type="project" value="TreeGrafter"/>
</dbReference>
<dbReference type="GO" id="GO:0015629">
    <property type="term" value="C:actin cytoskeleton"/>
    <property type="evidence" value="ECO:0007669"/>
    <property type="project" value="TreeGrafter"/>
</dbReference>
<dbReference type="Proteomes" id="UP001157418">
    <property type="component" value="Unassembled WGS sequence"/>
</dbReference>
<dbReference type="PANTHER" id="PTHR10551:SF14">
    <property type="entry name" value="CELLULASE CONTAINING PROTEIN, EXPRESSED"/>
    <property type="match status" value="1"/>
</dbReference>